<dbReference type="Pfam" id="PF10677">
    <property type="entry name" value="DUF2490"/>
    <property type="match status" value="1"/>
</dbReference>
<gene>
    <name evidence="1" type="ORF">SAMN05421820_10790</name>
</gene>
<organism evidence="1 2">
    <name type="scientific">Pedobacter steynii</name>
    <dbReference type="NCBI Taxonomy" id="430522"/>
    <lineage>
        <taxon>Bacteria</taxon>
        <taxon>Pseudomonadati</taxon>
        <taxon>Bacteroidota</taxon>
        <taxon>Sphingobacteriia</taxon>
        <taxon>Sphingobacteriales</taxon>
        <taxon>Sphingobacteriaceae</taxon>
        <taxon>Pedobacter</taxon>
    </lineage>
</organism>
<dbReference type="AlphaFoldDB" id="A0A1H0AID7"/>
<proteinExistence type="predicted"/>
<sequence length="251" mass="29406">MLLFWANTGINYQIMRISLFLLTMLCSLSQLAIAQTQHQSTGWLFLMNNTKISKKWGTHLDVQLRSSDQFSLLRNFMFRPGLTYFINDKSDVTLGYLLNETFSGQDMIGTRNNTLTEHRIWQQYIYKHKISTVNVSHRLRLEQRFMEQNAGSDLFAQRFRYFFRMILPLEKGKQDFDKGPFAALQNELFFNVQNKGKLNGSVFDQNRAYLAAGYRFSKKMDLEVGYLNQAVKGLRQNSMNHAVQLALYTRF</sequence>
<evidence type="ECO:0008006" key="3">
    <source>
        <dbReference type="Google" id="ProtNLM"/>
    </source>
</evidence>
<accession>A0A1H0AID7</accession>
<protein>
    <recommendedName>
        <fullName evidence="3">DUF2490 domain-containing protein</fullName>
    </recommendedName>
</protein>
<evidence type="ECO:0000313" key="1">
    <source>
        <dbReference type="EMBL" id="SDN32576.1"/>
    </source>
</evidence>
<dbReference type="EMBL" id="FNGY01000007">
    <property type="protein sequence ID" value="SDN32576.1"/>
    <property type="molecule type" value="Genomic_DNA"/>
</dbReference>
<evidence type="ECO:0000313" key="2">
    <source>
        <dbReference type="Proteomes" id="UP000183200"/>
    </source>
</evidence>
<dbReference type="Proteomes" id="UP000183200">
    <property type="component" value="Unassembled WGS sequence"/>
</dbReference>
<dbReference type="InterPro" id="IPR019619">
    <property type="entry name" value="DUF2490"/>
</dbReference>
<reference evidence="2" key="1">
    <citation type="submission" date="2016-10" db="EMBL/GenBank/DDBJ databases">
        <authorList>
            <person name="Varghese N."/>
            <person name="Submissions S."/>
        </authorList>
    </citation>
    <scope>NUCLEOTIDE SEQUENCE [LARGE SCALE GENOMIC DNA]</scope>
    <source>
        <strain evidence="2">DSM 19110</strain>
    </source>
</reference>
<name>A0A1H0AID7_9SPHI</name>
<keyword evidence="2" id="KW-1185">Reference proteome</keyword>